<dbReference type="GO" id="GO:0046872">
    <property type="term" value="F:metal ion binding"/>
    <property type="evidence" value="ECO:0007669"/>
    <property type="project" value="UniProtKB-KW"/>
</dbReference>
<evidence type="ECO:0008006" key="8">
    <source>
        <dbReference type="Google" id="ProtNLM"/>
    </source>
</evidence>
<dbReference type="OMA" id="CIDHPHV"/>
<evidence type="ECO:0000313" key="6">
    <source>
        <dbReference type="EMBL" id="ACO62205.1"/>
    </source>
</evidence>
<dbReference type="InParanoid" id="C1E1P7"/>
<dbReference type="PANTHER" id="PTHR10543:SF138">
    <property type="entry name" value="CAROTENOID OXYGENASE"/>
    <property type="match status" value="1"/>
</dbReference>
<evidence type="ECO:0000313" key="7">
    <source>
        <dbReference type="Proteomes" id="UP000002009"/>
    </source>
</evidence>
<dbReference type="AlphaFoldDB" id="C1E1P7"/>
<gene>
    <name evidence="6" type="ORF">MICPUN_79957</name>
</gene>
<feature type="region of interest" description="Disordered" evidence="5">
    <location>
        <begin position="1"/>
        <end position="69"/>
    </location>
</feature>
<dbReference type="RefSeq" id="XP_002500947.1">
    <property type="nucleotide sequence ID" value="XM_002500901.1"/>
</dbReference>
<comment type="similarity">
    <text evidence="1">Belongs to the carotenoid oxygenase family.</text>
</comment>
<dbReference type="KEGG" id="mis:MICPUN_79957"/>
<keyword evidence="7" id="KW-1185">Reference proteome</keyword>
<dbReference type="Proteomes" id="UP000002009">
    <property type="component" value="Chromosome 3"/>
</dbReference>
<dbReference type="GO" id="GO:0016121">
    <property type="term" value="P:carotene catabolic process"/>
    <property type="evidence" value="ECO:0007669"/>
    <property type="project" value="TreeGrafter"/>
</dbReference>
<dbReference type="OrthoDB" id="1069523at2759"/>
<dbReference type="PANTHER" id="PTHR10543">
    <property type="entry name" value="BETA-CAROTENE DIOXYGENASE"/>
    <property type="match status" value="1"/>
</dbReference>
<dbReference type="Pfam" id="PF03055">
    <property type="entry name" value="RPE65"/>
    <property type="match status" value="1"/>
</dbReference>
<proteinExistence type="inferred from homology"/>
<name>C1E1P7_MICCC</name>
<keyword evidence="3 4" id="KW-0408">Iron</keyword>
<dbReference type="GO" id="GO:0010436">
    <property type="term" value="F:carotenoid dioxygenase activity"/>
    <property type="evidence" value="ECO:0007669"/>
    <property type="project" value="TreeGrafter"/>
</dbReference>
<accession>C1E1P7</accession>
<evidence type="ECO:0000256" key="3">
    <source>
        <dbReference type="ARBA" id="ARBA00023004"/>
    </source>
</evidence>
<evidence type="ECO:0000256" key="4">
    <source>
        <dbReference type="PIRSR" id="PIRSR604294-1"/>
    </source>
</evidence>
<feature type="binding site" evidence="4">
    <location>
        <position position="308"/>
    </location>
    <ligand>
        <name>Fe cation</name>
        <dbReference type="ChEBI" id="CHEBI:24875"/>
        <note>catalytic</note>
    </ligand>
</feature>
<comment type="cofactor">
    <cofactor evidence="4">
        <name>Fe(2+)</name>
        <dbReference type="ChEBI" id="CHEBI:29033"/>
    </cofactor>
    <text evidence="4">Binds 1 Fe(2+) ion per subunit.</text>
</comment>
<dbReference type="GeneID" id="8242136"/>
<organism evidence="6 7">
    <name type="scientific">Micromonas commoda (strain RCC299 / NOUM17 / CCMP2709)</name>
    <name type="common">Picoplanktonic green alga</name>
    <dbReference type="NCBI Taxonomy" id="296587"/>
    <lineage>
        <taxon>Eukaryota</taxon>
        <taxon>Viridiplantae</taxon>
        <taxon>Chlorophyta</taxon>
        <taxon>Mamiellophyceae</taxon>
        <taxon>Mamiellales</taxon>
        <taxon>Mamiellaceae</taxon>
        <taxon>Micromonas</taxon>
    </lineage>
</organism>
<dbReference type="EMBL" id="CP001324">
    <property type="protein sequence ID" value="ACO62205.1"/>
    <property type="molecule type" value="Genomic_DNA"/>
</dbReference>
<protein>
    <recommendedName>
        <fullName evidence="8">Carotenoid cleavage dioxygenase</fullName>
    </recommendedName>
</protein>
<reference evidence="6 7" key="1">
    <citation type="journal article" date="2009" name="Science">
        <title>Green evolution and dynamic adaptations revealed by genomes of the marine picoeukaryotes Micromonas.</title>
        <authorList>
            <person name="Worden A.Z."/>
            <person name="Lee J.H."/>
            <person name="Mock T."/>
            <person name="Rouze P."/>
            <person name="Simmons M.P."/>
            <person name="Aerts A.L."/>
            <person name="Allen A.E."/>
            <person name="Cuvelier M.L."/>
            <person name="Derelle E."/>
            <person name="Everett M.V."/>
            <person name="Foulon E."/>
            <person name="Grimwood J."/>
            <person name="Gundlach H."/>
            <person name="Henrissat B."/>
            <person name="Napoli C."/>
            <person name="McDonald S.M."/>
            <person name="Parker M.S."/>
            <person name="Rombauts S."/>
            <person name="Salamov A."/>
            <person name="Von Dassow P."/>
            <person name="Badger J.H."/>
            <person name="Coutinho P.M."/>
            <person name="Demir E."/>
            <person name="Dubchak I."/>
            <person name="Gentemann C."/>
            <person name="Eikrem W."/>
            <person name="Gready J.E."/>
            <person name="John U."/>
            <person name="Lanier W."/>
            <person name="Lindquist E.A."/>
            <person name="Lucas S."/>
            <person name="Mayer K.F."/>
            <person name="Moreau H."/>
            <person name="Not F."/>
            <person name="Otillar R."/>
            <person name="Panaud O."/>
            <person name="Pangilinan J."/>
            <person name="Paulsen I."/>
            <person name="Piegu B."/>
            <person name="Poliakov A."/>
            <person name="Robbens S."/>
            <person name="Schmutz J."/>
            <person name="Toulza E."/>
            <person name="Wyss T."/>
            <person name="Zelensky A."/>
            <person name="Zhou K."/>
            <person name="Armbrust E.V."/>
            <person name="Bhattacharya D."/>
            <person name="Goodenough U.W."/>
            <person name="Van de Peer Y."/>
            <person name="Grigoriev I.V."/>
        </authorList>
    </citation>
    <scope>NUCLEOTIDE SEQUENCE [LARGE SCALE GENOMIC DNA]</scope>
    <source>
        <strain evidence="7">RCC299 / NOUM17</strain>
    </source>
</reference>
<dbReference type="InterPro" id="IPR004294">
    <property type="entry name" value="Carotenoid_Oase"/>
</dbReference>
<feature type="compositionally biased region" description="Low complexity" evidence="5">
    <location>
        <begin position="1"/>
        <end position="13"/>
    </location>
</feature>
<keyword evidence="2 4" id="KW-0479">Metal-binding</keyword>
<sequence>MTAARAAASALGAKTEIPAPRRPVGLSRAVRARPRRALAEDRDVSKLSSPGRPRTLGWGRKRGSVGPDEDLLADPDTHGYCVYSHADWSYAYKSVAGEFDSIRDGGDVVGTIPDELIGGVLYRNGPGLFERGGREYNHMLDGDGYVLRFEFSDAKTARFASRFVRTKEFRAEEEADDVLYRGTFGTMRAGGPLRNALDLHQKNLANTNILAWGGKVYALYEAGRPVELDPKTLETVGEVDLNGRLSGGMFAFTAHPHVDPNTGRVVGWGWTSAVAKRSVEATFWEWDKNWGEVASTEYSMSGCEAAPHDFAVTESWYVMIQNCLRVDPLLYLAGVKGAGECLVSQPEDPVTVHLIPRRDAGFDGGADKSGRAAVAAAGPRESFEIHLEPGSFLGEWSQSAGWDFDIATSLSPDFNNIPRTLLWRYRINARTGTVFREPAPGCEDLCIDHPHVNPMFEGRRECRYVYASISNEVRCSGPPLGYVRIDVATGKTQRWWAGNRTFCEEVVLVPKKGSDGSPGSDDRCWVLGMCVAHDAEGAGRSSLVVLDGEDLGKGPVARVWLDNQIPHGLHGMFVPA</sequence>
<evidence type="ECO:0000256" key="2">
    <source>
        <dbReference type="ARBA" id="ARBA00022723"/>
    </source>
</evidence>
<feature type="binding site" evidence="4">
    <location>
        <position position="570"/>
    </location>
    <ligand>
        <name>Fe cation</name>
        <dbReference type="ChEBI" id="CHEBI:24875"/>
        <note>catalytic</note>
    </ligand>
</feature>
<evidence type="ECO:0000256" key="1">
    <source>
        <dbReference type="ARBA" id="ARBA00006787"/>
    </source>
</evidence>
<dbReference type="eggNOG" id="KOG1285">
    <property type="taxonomic scope" value="Eukaryota"/>
</dbReference>
<evidence type="ECO:0000256" key="5">
    <source>
        <dbReference type="SAM" id="MobiDB-lite"/>
    </source>
</evidence>
<feature type="binding site" evidence="4">
    <location>
        <position position="255"/>
    </location>
    <ligand>
        <name>Fe cation</name>
        <dbReference type="ChEBI" id="CHEBI:24875"/>
        <note>catalytic</note>
    </ligand>
</feature>